<keyword evidence="3" id="KW-1185">Reference proteome</keyword>
<keyword evidence="1" id="KW-0472">Membrane</keyword>
<dbReference type="EMBL" id="QASA01000001">
    <property type="protein sequence ID" value="RDC66135.1"/>
    <property type="molecule type" value="Genomic_DNA"/>
</dbReference>
<comment type="caution">
    <text evidence="2">The sequence shown here is derived from an EMBL/GenBank/DDBJ whole genome shotgun (WGS) entry which is preliminary data.</text>
</comment>
<evidence type="ECO:0000313" key="3">
    <source>
        <dbReference type="Proteomes" id="UP000253919"/>
    </source>
</evidence>
<keyword evidence="1" id="KW-1133">Transmembrane helix</keyword>
<protein>
    <submittedName>
        <fullName evidence="2">Uncharacterized protein</fullName>
    </submittedName>
</protein>
<evidence type="ECO:0000313" key="2">
    <source>
        <dbReference type="EMBL" id="RDC66135.1"/>
    </source>
</evidence>
<dbReference type="Proteomes" id="UP000253919">
    <property type="component" value="Unassembled WGS sequence"/>
</dbReference>
<dbReference type="AlphaFoldDB" id="A0A369QR36"/>
<keyword evidence="1" id="KW-0812">Transmembrane</keyword>
<feature type="transmembrane region" description="Helical" evidence="1">
    <location>
        <begin position="9"/>
        <end position="26"/>
    </location>
</feature>
<organism evidence="2 3">
    <name type="scientific">Adhaeribacter pallidiroseus</name>
    <dbReference type="NCBI Taxonomy" id="2072847"/>
    <lineage>
        <taxon>Bacteria</taxon>
        <taxon>Pseudomonadati</taxon>
        <taxon>Bacteroidota</taxon>
        <taxon>Cytophagia</taxon>
        <taxon>Cytophagales</taxon>
        <taxon>Hymenobacteraceae</taxon>
        <taxon>Adhaeribacter</taxon>
    </lineage>
</organism>
<accession>A0A369QR36</accession>
<sequence length="37" mass="4500">MIFLIRRQFTLKLLINMVFVNIYFIGNYKNDSNAFNK</sequence>
<name>A0A369QR36_9BACT</name>
<evidence type="ECO:0000256" key="1">
    <source>
        <dbReference type="SAM" id="Phobius"/>
    </source>
</evidence>
<reference evidence="2 3" key="1">
    <citation type="submission" date="2018-04" db="EMBL/GenBank/DDBJ databases">
        <title>Adhaeribacter sp. HMF7616 genome sequencing and assembly.</title>
        <authorList>
            <person name="Kang H."/>
            <person name="Kang J."/>
            <person name="Cha I."/>
            <person name="Kim H."/>
            <person name="Joh K."/>
        </authorList>
    </citation>
    <scope>NUCLEOTIDE SEQUENCE [LARGE SCALE GENOMIC DNA]</scope>
    <source>
        <strain evidence="2 3">HMF7616</strain>
    </source>
</reference>
<proteinExistence type="predicted"/>
<gene>
    <name evidence="2" type="ORF">AHMF7616_04766</name>
</gene>